<evidence type="ECO:0000313" key="3">
    <source>
        <dbReference type="EMBL" id="JAT63286.1"/>
    </source>
</evidence>
<dbReference type="EMBL" id="GDJX01004650">
    <property type="protein sequence ID" value="JAT63286.1"/>
    <property type="molecule type" value="Transcribed_RNA"/>
</dbReference>
<dbReference type="AlphaFoldDB" id="A0A1D1Z8R7"/>
<keyword evidence="1" id="KW-0175">Coiled coil</keyword>
<accession>A0A1D1Z8R7</accession>
<feature type="region of interest" description="Disordered" evidence="2">
    <location>
        <begin position="17"/>
        <end position="70"/>
    </location>
</feature>
<reference evidence="3" key="1">
    <citation type="submission" date="2015-07" db="EMBL/GenBank/DDBJ databases">
        <title>Transcriptome Assembly of Anthurium amnicola.</title>
        <authorList>
            <person name="Suzuki J."/>
        </authorList>
    </citation>
    <scope>NUCLEOTIDE SEQUENCE</scope>
</reference>
<dbReference type="PANTHER" id="PTHR47587">
    <property type="entry name" value="OS05G0103500 PROTEIN"/>
    <property type="match status" value="1"/>
</dbReference>
<feature type="compositionally biased region" description="Polar residues" evidence="2">
    <location>
        <begin position="37"/>
        <end position="56"/>
    </location>
</feature>
<sequence length="173" mass="19409">MDDSFTISISTKLIDQLSGDEGKPKKLKPKVPREAHQVQSKAESNGSSKTASNIGWPQQHPLFVPISPPPQPVANAELEAFRSVVQESEKAVERLQKKEAEMVQELTERAKELREKEFKLPYQKPMPCLAEKNACLECYKENAKNPLRCAHAVAAFNDCARKARQQMNSYSGE</sequence>
<proteinExistence type="predicted"/>
<organism evidence="3">
    <name type="scientific">Anthurium amnicola</name>
    <dbReference type="NCBI Taxonomy" id="1678845"/>
    <lineage>
        <taxon>Eukaryota</taxon>
        <taxon>Viridiplantae</taxon>
        <taxon>Streptophyta</taxon>
        <taxon>Embryophyta</taxon>
        <taxon>Tracheophyta</taxon>
        <taxon>Spermatophyta</taxon>
        <taxon>Magnoliopsida</taxon>
        <taxon>Liliopsida</taxon>
        <taxon>Araceae</taxon>
        <taxon>Pothoideae</taxon>
        <taxon>Potheae</taxon>
        <taxon>Anthurium</taxon>
    </lineage>
</organism>
<gene>
    <name evidence="3" type="primary">CHCHD3_1</name>
    <name evidence="3" type="ORF">g.22714</name>
</gene>
<name>A0A1D1Z8R7_9ARAE</name>
<evidence type="ECO:0000256" key="2">
    <source>
        <dbReference type="SAM" id="MobiDB-lite"/>
    </source>
</evidence>
<evidence type="ECO:0000256" key="1">
    <source>
        <dbReference type="SAM" id="Coils"/>
    </source>
</evidence>
<feature type="coiled-coil region" evidence="1">
    <location>
        <begin position="78"/>
        <end position="116"/>
    </location>
</feature>
<dbReference type="PANTHER" id="PTHR47587:SF2">
    <property type="entry name" value="OS05G0103500 PROTEIN"/>
    <property type="match status" value="1"/>
</dbReference>
<protein>
    <submittedName>
        <fullName evidence="3">Coiled-coil-helix-coiled-coil-helix domain-containing protein 3, mitochondrial</fullName>
    </submittedName>
</protein>
<dbReference type="PROSITE" id="PS51808">
    <property type="entry name" value="CHCH"/>
    <property type="match status" value="1"/>
</dbReference>